<protein>
    <submittedName>
        <fullName evidence="2">Uncharacterized protein</fullName>
    </submittedName>
</protein>
<feature type="signal peptide" evidence="1">
    <location>
        <begin position="1"/>
        <end position="19"/>
    </location>
</feature>
<accession>A0A6A6SSS9</accession>
<evidence type="ECO:0000256" key="1">
    <source>
        <dbReference type="SAM" id="SignalP"/>
    </source>
</evidence>
<evidence type="ECO:0000313" key="3">
    <source>
        <dbReference type="Proteomes" id="UP000799324"/>
    </source>
</evidence>
<dbReference type="OrthoDB" id="4507347at2759"/>
<proteinExistence type="predicted"/>
<name>A0A6A6SSS9_9PLEO</name>
<sequence>MFQRLSFTFLILQLIPCYAWELDDSGSKSSDYVTAGVKGALEMNRAARSAVDAAELTDQTKGLLKILFEPDATDSNNLLSIVKPELSSTFASLSIEGSLSPDIAVYRKIAEMEVEGDTTGSHFSLTSLPTQKIYCDTKRFTKRSEDEGRWYDQGTNAVVSDDDGGIGFNPVESCKSPNINLLNPEFTDNIFFAFTLTSGQHFAITICPWYLDFAAQNNLKASYSFKTWTKSKLLKWFEIDRRVTAHFFFSEVDMMSLFDKIMLHERGSVSIIDVGGIDGYGMLLELDRHSQSELTVPGWNNVRKLAGGVNKFDNADSYALFGSCCKLVEDGY</sequence>
<organism evidence="2 3">
    <name type="scientific">Lophiostoma macrostomum CBS 122681</name>
    <dbReference type="NCBI Taxonomy" id="1314788"/>
    <lineage>
        <taxon>Eukaryota</taxon>
        <taxon>Fungi</taxon>
        <taxon>Dikarya</taxon>
        <taxon>Ascomycota</taxon>
        <taxon>Pezizomycotina</taxon>
        <taxon>Dothideomycetes</taxon>
        <taxon>Pleosporomycetidae</taxon>
        <taxon>Pleosporales</taxon>
        <taxon>Lophiostomataceae</taxon>
        <taxon>Lophiostoma</taxon>
    </lineage>
</organism>
<reference evidence="2" key="1">
    <citation type="journal article" date="2020" name="Stud. Mycol.">
        <title>101 Dothideomycetes genomes: a test case for predicting lifestyles and emergence of pathogens.</title>
        <authorList>
            <person name="Haridas S."/>
            <person name="Albert R."/>
            <person name="Binder M."/>
            <person name="Bloem J."/>
            <person name="Labutti K."/>
            <person name="Salamov A."/>
            <person name="Andreopoulos B."/>
            <person name="Baker S."/>
            <person name="Barry K."/>
            <person name="Bills G."/>
            <person name="Bluhm B."/>
            <person name="Cannon C."/>
            <person name="Castanera R."/>
            <person name="Culley D."/>
            <person name="Daum C."/>
            <person name="Ezra D."/>
            <person name="Gonzalez J."/>
            <person name="Henrissat B."/>
            <person name="Kuo A."/>
            <person name="Liang C."/>
            <person name="Lipzen A."/>
            <person name="Lutzoni F."/>
            <person name="Magnuson J."/>
            <person name="Mondo S."/>
            <person name="Nolan M."/>
            <person name="Ohm R."/>
            <person name="Pangilinan J."/>
            <person name="Park H.-J."/>
            <person name="Ramirez L."/>
            <person name="Alfaro M."/>
            <person name="Sun H."/>
            <person name="Tritt A."/>
            <person name="Yoshinaga Y."/>
            <person name="Zwiers L.-H."/>
            <person name="Turgeon B."/>
            <person name="Goodwin S."/>
            <person name="Spatafora J."/>
            <person name="Crous P."/>
            <person name="Grigoriev I."/>
        </authorList>
    </citation>
    <scope>NUCLEOTIDE SEQUENCE</scope>
    <source>
        <strain evidence="2">CBS 122681</strain>
    </source>
</reference>
<dbReference type="EMBL" id="MU004446">
    <property type="protein sequence ID" value="KAF2650739.1"/>
    <property type="molecule type" value="Genomic_DNA"/>
</dbReference>
<dbReference type="Proteomes" id="UP000799324">
    <property type="component" value="Unassembled WGS sequence"/>
</dbReference>
<keyword evidence="3" id="KW-1185">Reference proteome</keyword>
<evidence type="ECO:0000313" key="2">
    <source>
        <dbReference type="EMBL" id="KAF2650739.1"/>
    </source>
</evidence>
<dbReference type="AlphaFoldDB" id="A0A6A6SSS9"/>
<feature type="chain" id="PRO_5025603641" evidence="1">
    <location>
        <begin position="20"/>
        <end position="332"/>
    </location>
</feature>
<gene>
    <name evidence="2" type="ORF">K491DRAFT_682782</name>
</gene>
<keyword evidence="1" id="KW-0732">Signal</keyword>